<dbReference type="PANTHER" id="PTHR47331:SF5">
    <property type="entry name" value="RIBONUCLEASE H"/>
    <property type="match status" value="1"/>
</dbReference>
<evidence type="ECO:0000256" key="1">
    <source>
        <dbReference type="SAM" id="MobiDB-lite"/>
    </source>
</evidence>
<name>A0A016WPX4_9BILA</name>
<accession>A0A016WPX4</accession>
<comment type="caution">
    <text evidence="2">The sequence shown here is derived from an EMBL/GenBank/DDBJ whole genome shotgun (WGS) entry which is preliminary data.</text>
</comment>
<dbReference type="EMBL" id="JARK01000173">
    <property type="protein sequence ID" value="EYC41332.1"/>
    <property type="molecule type" value="Genomic_DNA"/>
</dbReference>
<protein>
    <submittedName>
        <fullName evidence="2">Uncharacterized protein</fullName>
    </submittedName>
</protein>
<dbReference type="AlphaFoldDB" id="A0A016WPX4"/>
<dbReference type="InterPro" id="IPR008042">
    <property type="entry name" value="Retrotrans_Pao"/>
</dbReference>
<feature type="region of interest" description="Disordered" evidence="1">
    <location>
        <begin position="1"/>
        <end position="21"/>
    </location>
</feature>
<feature type="compositionally biased region" description="Polar residues" evidence="1">
    <location>
        <begin position="1"/>
        <end position="17"/>
    </location>
</feature>
<keyword evidence="3" id="KW-1185">Reference proteome</keyword>
<dbReference type="OrthoDB" id="5863270at2759"/>
<dbReference type="STRING" id="53326.A0A016WPX4"/>
<dbReference type="PANTHER" id="PTHR47331">
    <property type="entry name" value="PHD-TYPE DOMAIN-CONTAINING PROTEIN"/>
    <property type="match status" value="1"/>
</dbReference>
<proteinExistence type="predicted"/>
<reference evidence="3" key="1">
    <citation type="journal article" date="2015" name="Nat. Genet.">
        <title>The genome and transcriptome of the zoonotic hookworm Ancylostoma ceylanicum identify infection-specific gene families.</title>
        <authorList>
            <person name="Schwarz E.M."/>
            <person name="Hu Y."/>
            <person name="Antoshechkin I."/>
            <person name="Miller M.M."/>
            <person name="Sternberg P.W."/>
            <person name="Aroian R.V."/>
        </authorList>
    </citation>
    <scope>NUCLEOTIDE SEQUENCE</scope>
    <source>
        <strain evidence="3">HY135</strain>
    </source>
</reference>
<dbReference type="Pfam" id="PF05380">
    <property type="entry name" value="Peptidase_A17"/>
    <property type="match status" value="1"/>
</dbReference>
<evidence type="ECO:0000313" key="2">
    <source>
        <dbReference type="EMBL" id="EYC41332.1"/>
    </source>
</evidence>
<sequence length="105" mass="12436">MNLREFTSNSEEFNQQIKQEDRSDEIKPFTLGLTWDTQEDKMVLKHMIKESEKVTKRSVLSTMAAVYDPMGFLIALTIQAKRFFQGLRKKDYKWDQDLEEEVAIK</sequence>
<organism evidence="2 3">
    <name type="scientific">Ancylostoma ceylanicum</name>
    <dbReference type="NCBI Taxonomy" id="53326"/>
    <lineage>
        <taxon>Eukaryota</taxon>
        <taxon>Metazoa</taxon>
        <taxon>Ecdysozoa</taxon>
        <taxon>Nematoda</taxon>
        <taxon>Chromadorea</taxon>
        <taxon>Rhabditida</taxon>
        <taxon>Rhabditina</taxon>
        <taxon>Rhabditomorpha</taxon>
        <taxon>Strongyloidea</taxon>
        <taxon>Ancylostomatidae</taxon>
        <taxon>Ancylostomatinae</taxon>
        <taxon>Ancylostoma</taxon>
    </lineage>
</organism>
<gene>
    <name evidence="2" type="primary">Acey_s0573.g162</name>
    <name evidence="2" type="ORF">Y032_0573g162</name>
</gene>
<dbReference type="Proteomes" id="UP000024635">
    <property type="component" value="Unassembled WGS sequence"/>
</dbReference>
<evidence type="ECO:0000313" key="3">
    <source>
        <dbReference type="Proteomes" id="UP000024635"/>
    </source>
</evidence>